<dbReference type="GeneID" id="13826870"/>
<name>J9QGR2_9CAUD</name>
<dbReference type="Pfam" id="PF13455">
    <property type="entry name" value="MUG113"/>
    <property type="match status" value="1"/>
</dbReference>
<evidence type="ECO:0000259" key="1">
    <source>
        <dbReference type="SMART" id="SM00974"/>
    </source>
</evidence>
<dbReference type="RefSeq" id="YP_006906328.1">
    <property type="nucleotide sequence ID" value="NC_018837.1"/>
</dbReference>
<protein>
    <recommendedName>
        <fullName evidence="1">Bacteriophage T5 Orf172 DNA-binding domain-containing protein</fullName>
    </recommendedName>
</protein>
<feature type="domain" description="Bacteriophage T5 Orf172 DNA-binding" evidence="1">
    <location>
        <begin position="91"/>
        <end position="168"/>
    </location>
</feature>
<accession>J9QGR2</accession>
<dbReference type="InterPro" id="IPR018306">
    <property type="entry name" value="Phage_T5_Orf172_DNA-bd"/>
</dbReference>
<dbReference type="Proteomes" id="UP000006280">
    <property type="component" value="Segment"/>
</dbReference>
<proteinExistence type="predicted"/>
<keyword evidence="3" id="KW-1185">Reference proteome</keyword>
<dbReference type="EMBL" id="JX195166">
    <property type="protein sequence ID" value="AFQ22235.1"/>
    <property type="molecule type" value="Genomic_DNA"/>
</dbReference>
<evidence type="ECO:0000313" key="2">
    <source>
        <dbReference type="EMBL" id="AFQ22235.1"/>
    </source>
</evidence>
<dbReference type="OrthoDB" id="20509at10239"/>
<organism evidence="2 3">
    <name type="scientific">Pectobacterium phage My1</name>
    <dbReference type="NCBI Taxonomy" id="1204539"/>
    <lineage>
        <taxon>Viruses</taxon>
        <taxon>Duplodnaviria</taxon>
        <taxon>Heunggongvirae</taxon>
        <taxon>Uroviricota</taxon>
        <taxon>Caudoviricetes</taxon>
        <taxon>Demerecviridae</taxon>
        <taxon>Mccorquodalevirinae</taxon>
        <taxon>Myunavirus</taxon>
        <taxon>Myunavirus My1</taxon>
    </lineage>
</organism>
<sequence length="181" mass="21053">MKTNYDEAQIEQAVSLGLIPRDTWFPITNRLVEQTALLKITDWELFNSKTKGTQNSVLRLFFKTAALNLLKYRSTFSSKGKEGFVYLMQDSERPEYIKLGKSKEPERRLSEANCFSPNKSFKMLRVFFYEDALAVEAELHRKYSEYCTSGEWFRSINLPEVIEYLSGKTYNALLAQLDRAT</sequence>
<evidence type="ECO:0000313" key="3">
    <source>
        <dbReference type="Proteomes" id="UP000006280"/>
    </source>
</evidence>
<reference evidence="2 3" key="1">
    <citation type="journal article" date="2012" name="J. Virol.">
        <title>Complete Genome Sequence of Pectobacterium carotovorum subsp. carotovorum Bacteriophage My1.</title>
        <authorList>
            <person name="Lee D.H."/>
            <person name="Lee J.H."/>
            <person name="Shin H."/>
            <person name="Ji S."/>
            <person name="Roh E."/>
            <person name="Jung K."/>
            <person name="Ryu S."/>
            <person name="Choi J."/>
            <person name="Heu S."/>
        </authorList>
    </citation>
    <scope>NUCLEOTIDE SEQUENCE [LARGE SCALE GENOMIC DNA]</scope>
</reference>
<dbReference type="KEGG" id="vg:13826870"/>
<dbReference type="SMART" id="SM00974">
    <property type="entry name" value="T5orf172"/>
    <property type="match status" value="1"/>
</dbReference>
<gene>
    <name evidence="2" type="ORF">My1_076</name>
</gene>